<dbReference type="Proteomes" id="UP000321635">
    <property type="component" value="Unassembled WGS sequence"/>
</dbReference>
<dbReference type="AlphaFoldDB" id="A0A511XF37"/>
<dbReference type="GO" id="GO:0016020">
    <property type="term" value="C:membrane"/>
    <property type="evidence" value="ECO:0007669"/>
    <property type="project" value="InterPro"/>
</dbReference>
<reference evidence="3 4" key="1">
    <citation type="submission" date="2019-07" db="EMBL/GenBank/DDBJ databases">
        <title>Whole genome shotgun sequence of Acetobacter nitrogenifigens NBRC 105050.</title>
        <authorList>
            <person name="Hosoyama A."/>
            <person name="Uohara A."/>
            <person name="Ohji S."/>
            <person name="Ichikawa N."/>
        </authorList>
    </citation>
    <scope>NUCLEOTIDE SEQUENCE [LARGE SCALE GENOMIC DNA]</scope>
    <source>
        <strain evidence="3 4">NBRC 105050</strain>
    </source>
</reference>
<keyword evidence="4" id="KW-1185">Reference proteome</keyword>
<dbReference type="GO" id="GO:0015288">
    <property type="term" value="F:porin activity"/>
    <property type="evidence" value="ECO:0007669"/>
    <property type="project" value="InterPro"/>
</dbReference>
<sequence>MADQMLLRQGSGLDTGLIVAAAFVRNQHDVSTYGDQAIISVVDRGFWHQRPTDALGFLVSTLWISPNLSRLQKRQYKNGERISGGVTTPQNSEQNFELFYDGLIVPGIRMEPDIQYIIHPNAQRSIPDSLVLNLMVRVYL</sequence>
<comment type="caution">
    <text evidence="3">The sequence shown here is derived from an EMBL/GenBank/DDBJ whole genome shotgun (WGS) entry which is preliminary data.</text>
</comment>
<comment type="similarity">
    <text evidence="1 2">Belongs to the OprB family.</text>
</comment>
<organism evidence="3 4">
    <name type="scientific">Acetobacter nitrogenifigens DSM 23921 = NBRC 105050</name>
    <dbReference type="NCBI Taxonomy" id="1120919"/>
    <lineage>
        <taxon>Bacteria</taxon>
        <taxon>Pseudomonadati</taxon>
        <taxon>Pseudomonadota</taxon>
        <taxon>Alphaproteobacteria</taxon>
        <taxon>Acetobacterales</taxon>
        <taxon>Acetobacteraceae</taxon>
        <taxon>Acetobacter</taxon>
    </lineage>
</organism>
<proteinExistence type="inferred from homology"/>
<dbReference type="Gene3D" id="2.40.160.180">
    <property type="entry name" value="Carbohydrate-selective porin OprB"/>
    <property type="match status" value="1"/>
</dbReference>
<evidence type="ECO:0000256" key="2">
    <source>
        <dbReference type="RuleBase" id="RU363072"/>
    </source>
</evidence>
<dbReference type="GO" id="GO:0008643">
    <property type="term" value="P:carbohydrate transport"/>
    <property type="evidence" value="ECO:0007669"/>
    <property type="project" value="InterPro"/>
</dbReference>
<evidence type="ECO:0000313" key="4">
    <source>
        <dbReference type="Proteomes" id="UP000321635"/>
    </source>
</evidence>
<dbReference type="InterPro" id="IPR007049">
    <property type="entry name" value="Carb-sel_porin_OprB"/>
</dbReference>
<dbReference type="InterPro" id="IPR038673">
    <property type="entry name" value="OprB_sf"/>
</dbReference>
<evidence type="ECO:0000313" key="3">
    <source>
        <dbReference type="EMBL" id="GEN61574.1"/>
    </source>
</evidence>
<dbReference type="Pfam" id="PF04966">
    <property type="entry name" value="OprB"/>
    <property type="match status" value="1"/>
</dbReference>
<protein>
    <submittedName>
        <fullName evidence="3">Uncharacterized protein</fullName>
    </submittedName>
</protein>
<gene>
    <name evidence="3" type="ORF">ANI02nite_34580</name>
</gene>
<dbReference type="STRING" id="1120919.GCA_000429165_03725"/>
<accession>A0A511XF37</accession>
<dbReference type="EMBL" id="BJYF01000048">
    <property type="protein sequence ID" value="GEN61574.1"/>
    <property type="molecule type" value="Genomic_DNA"/>
</dbReference>
<name>A0A511XF37_9PROT</name>
<evidence type="ECO:0000256" key="1">
    <source>
        <dbReference type="ARBA" id="ARBA00008769"/>
    </source>
</evidence>